<proteinExistence type="predicted"/>
<dbReference type="AlphaFoldDB" id="A0A2I0X187"/>
<accession>A0A2I0X187</accession>
<dbReference type="Proteomes" id="UP000233837">
    <property type="component" value="Unassembled WGS sequence"/>
</dbReference>
<dbReference type="EMBL" id="KZ502230">
    <property type="protein sequence ID" value="PKU81676.1"/>
    <property type="molecule type" value="Genomic_DNA"/>
</dbReference>
<name>A0A2I0X187_9ASPA</name>
<gene>
    <name evidence="1" type="ORF">MA16_Dca022614</name>
</gene>
<evidence type="ECO:0000313" key="2">
    <source>
        <dbReference type="Proteomes" id="UP000233837"/>
    </source>
</evidence>
<sequence>MDAIAAGLCEVCRTGVGYNRDLDVFGEFSLLTGDRDKIKVKAGVQFIGQVLGLDQSKSKSRLC</sequence>
<protein>
    <submittedName>
        <fullName evidence="1">Uncharacterized protein</fullName>
    </submittedName>
</protein>
<evidence type="ECO:0000313" key="1">
    <source>
        <dbReference type="EMBL" id="PKU81676.1"/>
    </source>
</evidence>
<reference evidence="1 2" key="2">
    <citation type="journal article" date="2017" name="Nature">
        <title>The Apostasia genome and the evolution of orchids.</title>
        <authorList>
            <person name="Zhang G.Q."/>
            <person name="Liu K.W."/>
            <person name="Li Z."/>
            <person name="Lohaus R."/>
            <person name="Hsiao Y.Y."/>
            <person name="Niu S.C."/>
            <person name="Wang J.Y."/>
            <person name="Lin Y.C."/>
            <person name="Xu Q."/>
            <person name="Chen L.J."/>
            <person name="Yoshida K."/>
            <person name="Fujiwara S."/>
            <person name="Wang Z.W."/>
            <person name="Zhang Y.Q."/>
            <person name="Mitsuda N."/>
            <person name="Wang M."/>
            <person name="Liu G.H."/>
            <person name="Pecoraro L."/>
            <person name="Huang H.X."/>
            <person name="Xiao X.J."/>
            <person name="Lin M."/>
            <person name="Wu X.Y."/>
            <person name="Wu W.L."/>
            <person name="Chen Y.Y."/>
            <person name="Chang S.B."/>
            <person name="Sakamoto S."/>
            <person name="Ohme-Takagi M."/>
            <person name="Yagi M."/>
            <person name="Zeng S.J."/>
            <person name="Shen C.Y."/>
            <person name="Yeh C.M."/>
            <person name="Luo Y.B."/>
            <person name="Tsai W.C."/>
            <person name="Van de Peer Y."/>
            <person name="Liu Z.J."/>
        </authorList>
    </citation>
    <scope>NUCLEOTIDE SEQUENCE [LARGE SCALE GENOMIC DNA]</scope>
    <source>
        <tissue evidence="1">The whole plant</tissue>
    </source>
</reference>
<keyword evidence="2" id="KW-1185">Reference proteome</keyword>
<organism evidence="1 2">
    <name type="scientific">Dendrobium catenatum</name>
    <dbReference type="NCBI Taxonomy" id="906689"/>
    <lineage>
        <taxon>Eukaryota</taxon>
        <taxon>Viridiplantae</taxon>
        <taxon>Streptophyta</taxon>
        <taxon>Embryophyta</taxon>
        <taxon>Tracheophyta</taxon>
        <taxon>Spermatophyta</taxon>
        <taxon>Magnoliopsida</taxon>
        <taxon>Liliopsida</taxon>
        <taxon>Asparagales</taxon>
        <taxon>Orchidaceae</taxon>
        <taxon>Epidendroideae</taxon>
        <taxon>Malaxideae</taxon>
        <taxon>Dendrobiinae</taxon>
        <taxon>Dendrobium</taxon>
    </lineage>
</organism>
<reference evidence="1 2" key="1">
    <citation type="journal article" date="2016" name="Sci. Rep.">
        <title>The Dendrobium catenatum Lindl. genome sequence provides insights into polysaccharide synthase, floral development and adaptive evolution.</title>
        <authorList>
            <person name="Zhang G.Q."/>
            <person name="Xu Q."/>
            <person name="Bian C."/>
            <person name="Tsai W.C."/>
            <person name="Yeh C.M."/>
            <person name="Liu K.W."/>
            <person name="Yoshida K."/>
            <person name="Zhang L.S."/>
            <person name="Chang S.B."/>
            <person name="Chen F."/>
            <person name="Shi Y."/>
            <person name="Su Y.Y."/>
            <person name="Zhang Y.Q."/>
            <person name="Chen L.J."/>
            <person name="Yin Y."/>
            <person name="Lin M."/>
            <person name="Huang H."/>
            <person name="Deng H."/>
            <person name="Wang Z.W."/>
            <person name="Zhu S.L."/>
            <person name="Zhao X."/>
            <person name="Deng C."/>
            <person name="Niu S.C."/>
            <person name="Huang J."/>
            <person name="Wang M."/>
            <person name="Liu G.H."/>
            <person name="Yang H.J."/>
            <person name="Xiao X.J."/>
            <person name="Hsiao Y.Y."/>
            <person name="Wu W.L."/>
            <person name="Chen Y.Y."/>
            <person name="Mitsuda N."/>
            <person name="Ohme-Takagi M."/>
            <person name="Luo Y.B."/>
            <person name="Van de Peer Y."/>
            <person name="Liu Z.J."/>
        </authorList>
    </citation>
    <scope>NUCLEOTIDE SEQUENCE [LARGE SCALE GENOMIC DNA]</scope>
    <source>
        <tissue evidence="1">The whole plant</tissue>
    </source>
</reference>